<dbReference type="GO" id="GO:0004553">
    <property type="term" value="F:hydrolase activity, hydrolyzing O-glycosyl compounds"/>
    <property type="evidence" value="ECO:0007669"/>
    <property type="project" value="InterPro"/>
</dbReference>
<keyword evidence="1 6" id="KW-0378">Hydrolase</keyword>
<evidence type="ECO:0000256" key="3">
    <source>
        <dbReference type="SAM" id="MobiDB-lite"/>
    </source>
</evidence>
<dbReference type="Pfam" id="PF15370">
    <property type="entry name" value="NOPCHAP1"/>
    <property type="match status" value="1"/>
</dbReference>
<keyword evidence="4" id="KW-0732">Signal</keyword>
<feature type="domain" description="GH16" evidence="5">
    <location>
        <begin position="14"/>
        <end position="235"/>
    </location>
</feature>
<dbReference type="STRING" id="210143.A0A1R3HY97"/>
<dbReference type="PANTHER" id="PTHR31062">
    <property type="entry name" value="XYLOGLUCAN ENDOTRANSGLUCOSYLASE/HYDROLASE PROTEIN 8-RELATED"/>
    <property type="match status" value="1"/>
</dbReference>
<dbReference type="OrthoDB" id="4781at2759"/>
<dbReference type="SUPFAM" id="SSF49899">
    <property type="entry name" value="Concanavalin A-like lectins/glucanases"/>
    <property type="match status" value="1"/>
</dbReference>
<feature type="compositionally biased region" description="Basic and acidic residues" evidence="3">
    <location>
        <begin position="347"/>
        <end position="363"/>
    </location>
</feature>
<name>A0A1R3HY97_COCAP</name>
<dbReference type="InterPro" id="IPR027921">
    <property type="entry name" value="NOPCHAP1"/>
</dbReference>
<dbReference type="Gene3D" id="2.60.120.200">
    <property type="match status" value="1"/>
</dbReference>
<dbReference type="AlphaFoldDB" id="A0A1R3HY97"/>
<dbReference type="EMBL" id="AWWV01011033">
    <property type="protein sequence ID" value="OMO75306.1"/>
    <property type="molecule type" value="Genomic_DNA"/>
</dbReference>
<keyword evidence="2" id="KW-0326">Glycosidase</keyword>
<evidence type="ECO:0000256" key="4">
    <source>
        <dbReference type="SAM" id="SignalP"/>
    </source>
</evidence>
<dbReference type="InterPro" id="IPR013320">
    <property type="entry name" value="ConA-like_dom_sf"/>
</dbReference>
<proteinExistence type="predicted"/>
<feature type="chain" id="PRO_5012977944" evidence="4">
    <location>
        <begin position="26"/>
        <end position="377"/>
    </location>
</feature>
<dbReference type="InterPro" id="IPR008263">
    <property type="entry name" value="GH16_AS"/>
</dbReference>
<dbReference type="GO" id="GO:0000492">
    <property type="term" value="P:box C/D snoRNP assembly"/>
    <property type="evidence" value="ECO:0007669"/>
    <property type="project" value="InterPro"/>
</dbReference>
<feature type="region of interest" description="Disordered" evidence="3">
    <location>
        <begin position="312"/>
        <end position="377"/>
    </location>
</feature>
<feature type="signal peptide" evidence="4">
    <location>
        <begin position="1"/>
        <end position="25"/>
    </location>
</feature>
<reference evidence="6 7" key="1">
    <citation type="submission" date="2013-09" db="EMBL/GenBank/DDBJ databases">
        <title>Corchorus capsularis genome sequencing.</title>
        <authorList>
            <person name="Alam M."/>
            <person name="Haque M.S."/>
            <person name="Islam M.S."/>
            <person name="Emdad E.M."/>
            <person name="Islam M.M."/>
            <person name="Ahmed B."/>
            <person name="Halim A."/>
            <person name="Hossen Q.M.M."/>
            <person name="Hossain M.Z."/>
            <person name="Ahmed R."/>
            <person name="Khan M.M."/>
            <person name="Islam R."/>
            <person name="Rashid M.M."/>
            <person name="Khan S.A."/>
            <person name="Rahman M.S."/>
            <person name="Alam M."/>
        </authorList>
    </citation>
    <scope>NUCLEOTIDE SEQUENCE [LARGE SCALE GENOMIC DNA]</scope>
    <source>
        <strain evidence="7">cv. CVL-1</strain>
        <tissue evidence="6">Whole seedling</tissue>
    </source>
</reference>
<dbReference type="GO" id="GO:0005975">
    <property type="term" value="P:carbohydrate metabolic process"/>
    <property type="evidence" value="ECO:0007669"/>
    <property type="project" value="InterPro"/>
</dbReference>
<protein>
    <submittedName>
        <fullName evidence="6">Glycoside hydrolase, family 16</fullName>
    </submittedName>
</protein>
<dbReference type="InterPro" id="IPR000757">
    <property type="entry name" value="Beta-glucanase-like"/>
</dbReference>
<dbReference type="InterPro" id="IPR044791">
    <property type="entry name" value="Beta-glucanase/XTH"/>
</dbReference>
<evidence type="ECO:0000259" key="5">
    <source>
        <dbReference type="PROSITE" id="PS51762"/>
    </source>
</evidence>
<evidence type="ECO:0000313" key="6">
    <source>
        <dbReference type="EMBL" id="OMO75306.1"/>
    </source>
</evidence>
<dbReference type="Pfam" id="PF00722">
    <property type="entry name" value="Glyco_hydro_16"/>
    <property type="match status" value="1"/>
</dbReference>
<dbReference type="Proteomes" id="UP000188268">
    <property type="component" value="Unassembled WGS sequence"/>
</dbReference>
<keyword evidence="7" id="KW-1185">Reference proteome</keyword>
<accession>A0A1R3HY97</accession>
<evidence type="ECO:0000256" key="1">
    <source>
        <dbReference type="ARBA" id="ARBA00022801"/>
    </source>
</evidence>
<evidence type="ECO:0000313" key="7">
    <source>
        <dbReference type="Proteomes" id="UP000188268"/>
    </source>
</evidence>
<gene>
    <name evidence="6" type="ORF">CCACVL1_16235</name>
</gene>
<sequence length="377" mass="42176">MTSCYKLKSFIITLLFLNLFRISVASIVSTGNFNDDFFVMWAPSHVNTSADGRERSLKLDEESGSGFASNQMFLFGRIDMQIKLVPGNSAGTVLAYYLASDQPNQDEIDFEFLGNVSGQPYIVQTNIYVDGFDHREERIYLWFDPTEDFHTYSILWNLYQIVFMVDSIPIRLYRNHADKGVPYPRWQPMGIKVSLWNGDSWATRGESALLVCNKKDSSSECDKFDPAKKPTITPVPRSQVLGKVRDFLGVMAEANKRLELDAKNNSQAYDIEVLNGNESEVIEMDLMLGVADLHTSEALAAAESAIAGNQPAIPLADSSNESESDDSSEDSDQNEESNNDGSDDTETSSHNKLEKSNTSEAARKNRSKKRPRIVELS</sequence>
<feature type="compositionally biased region" description="Acidic residues" evidence="3">
    <location>
        <begin position="320"/>
        <end position="346"/>
    </location>
</feature>
<organism evidence="6 7">
    <name type="scientific">Corchorus capsularis</name>
    <name type="common">Jute</name>
    <dbReference type="NCBI Taxonomy" id="210143"/>
    <lineage>
        <taxon>Eukaryota</taxon>
        <taxon>Viridiplantae</taxon>
        <taxon>Streptophyta</taxon>
        <taxon>Embryophyta</taxon>
        <taxon>Tracheophyta</taxon>
        <taxon>Spermatophyta</taxon>
        <taxon>Magnoliopsida</taxon>
        <taxon>eudicotyledons</taxon>
        <taxon>Gunneridae</taxon>
        <taxon>Pentapetalae</taxon>
        <taxon>rosids</taxon>
        <taxon>malvids</taxon>
        <taxon>Malvales</taxon>
        <taxon>Malvaceae</taxon>
        <taxon>Grewioideae</taxon>
        <taxon>Apeibeae</taxon>
        <taxon>Corchorus</taxon>
    </lineage>
</organism>
<dbReference type="Gramene" id="OMO75306">
    <property type="protein sequence ID" value="OMO75306"/>
    <property type="gene ID" value="CCACVL1_16235"/>
</dbReference>
<comment type="caution">
    <text evidence="6">The sequence shown here is derived from an EMBL/GenBank/DDBJ whole genome shotgun (WGS) entry which is preliminary data.</text>
</comment>
<evidence type="ECO:0000256" key="2">
    <source>
        <dbReference type="ARBA" id="ARBA00023295"/>
    </source>
</evidence>
<dbReference type="PROSITE" id="PS01034">
    <property type="entry name" value="GH16_1"/>
    <property type="match status" value="1"/>
</dbReference>
<dbReference type="OMA" id="SECDKFD"/>
<dbReference type="PROSITE" id="PS51762">
    <property type="entry name" value="GH16_2"/>
    <property type="match status" value="1"/>
</dbReference>